<dbReference type="AlphaFoldDB" id="A0A2P8PVP6"/>
<sequence>MPPFRTPSLRRAALALTLTLLASGSAVSATTAATPGTTVTADTVAAGRAWFTSWAQSQQDLAPTPLRDQSVRMITHLGQGGGALRIRIQNTFGTTPLTVDAATVGHSGGQDAAVEGDVLAVTFDGRREVVVPAGGEVWSDAAALKTAAQDDVAVSLSVSGTVTPGRHTSAFRSNYLTAPGSGDRTAEASGSAYTQTVGSTYLVSAVDVHNPKLRGTIVAYGSSVVDGTGSTDCGPGCTPEGTDHRWTDDLARRVTAELPRTRQLAIANAGIGGTTSSADCPRNPAGIRGLDAVSRLDRDVLALHGVTGVFYYYGTNDLANGCDAELILRSYDEVFQRLRAAGIKVYVTPITSRPGYTDRNNLDRHAVGTHVKKGNTCDGTCDGVTDFDQVLKDPLKPNSINPAYDTGDGIHANIAGQRALADYVSLPMLVSSTGRR</sequence>
<dbReference type="GO" id="GO:0016788">
    <property type="term" value="F:hydrolase activity, acting on ester bonds"/>
    <property type="evidence" value="ECO:0007669"/>
    <property type="project" value="InterPro"/>
</dbReference>
<proteinExistence type="predicted"/>
<keyword evidence="3" id="KW-1185">Reference proteome</keyword>
<dbReference type="Gene3D" id="3.40.50.1110">
    <property type="entry name" value="SGNH hydrolase"/>
    <property type="match status" value="1"/>
</dbReference>
<dbReference type="EMBL" id="PYBJ01000032">
    <property type="protein sequence ID" value="PSM38084.1"/>
    <property type="molecule type" value="Genomic_DNA"/>
</dbReference>
<dbReference type="Proteomes" id="UP000240429">
    <property type="component" value="Unassembled WGS sequence"/>
</dbReference>
<organism evidence="2 3">
    <name type="scientific">Streptomyces dioscori</name>
    <dbReference type="NCBI Taxonomy" id="2109333"/>
    <lineage>
        <taxon>Bacteria</taxon>
        <taxon>Bacillati</taxon>
        <taxon>Actinomycetota</taxon>
        <taxon>Actinomycetes</taxon>
        <taxon>Kitasatosporales</taxon>
        <taxon>Streptomycetaceae</taxon>
        <taxon>Streptomyces</taxon>
        <taxon>Streptomyces aurantiacus group</taxon>
    </lineage>
</organism>
<dbReference type="InterPro" id="IPR036514">
    <property type="entry name" value="SGNH_hydro_sf"/>
</dbReference>
<accession>A0A2P8PVP6</accession>
<name>A0A2P8PVP6_9ACTN</name>
<dbReference type="Pfam" id="PF00657">
    <property type="entry name" value="Lipase_GDSL"/>
    <property type="match status" value="1"/>
</dbReference>
<keyword evidence="2" id="KW-0378">Hydrolase</keyword>
<feature type="chain" id="PRO_5039583711" evidence="1">
    <location>
        <begin position="29"/>
        <end position="436"/>
    </location>
</feature>
<gene>
    <name evidence="2" type="ORF">C6Y14_39085</name>
</gene>
<comment type="caution">
    <text evidence="2">The sequence shown here is derived from an EMBL/GenBank/DDBJ whole genome shotgun (WGS) entry which is preliminary data.</text>
</comment>
<dbReference type="InterPro" id="IPR053140">
    <property type="entry name" value="GDSL_Rv0518-like"/>
</dbReference>
<evidence type="ECO:0000313" key="3">
    <source>
        <dbReference type="Proteomes" id="UP000240429"/>
    </source>
</evidence>
<feature type="signal peptide" evidence="1">
    <location>
        <begin position="1"/>
        <end position="28"/>
    </location>
</feature>
<evidence type="ECO:0000256" key="1">
    <source>
        <dbReference type="SAM" id="SignalP"/>
    </source>
</evidence>
<dbReference type="OrthoDB" id="1828825at2"/>
<keyword evidence="1" id="KW-0732">Signal</keyword>
<protein>
    <submittedName>
        <fullName evidence="2">SGNH hydrolase</fullName>
    </submittedName>
</protein>
<reference evidence="2 3" key="1">
    <citation type="submission" date="2018-03" db="EMBL/GenBank/DDBJ databases">
        <title>Streptomyces dioscori sp. nov., a novel endophytic actinobacterium isolated from bulbil of Dioscorea bulbifera L.</title>
        <authorList>
            <person name="Zhikuan W."/>
        </authorList>
    </citation>
    <scope>NUCLEOTIDE SEQUENCE [LARGE SCALE GENOMIC DNA]</scope>
    <source>
        <strain evidence="2 3">A217</strain>
    </source>
</reference>
<dbReference type="SUPFAM" id="SSF52266">
    <property type="entry name" value="SGNH hydrolase"/>
    <property type="match status" value="1"/>
</dbReference>
<dbReference type="RefSeq" id="WP_107021665.1">
    <property type="nucleotide sequence ID" value="NZ_KZ679058.1"/>
</dbReference>
<dbReference type="PANTHER" id="PTHR43784">
    <property type="entry name" value="GDSL-LIKE LIPASE/ACYLHYDROLASE, PUTATIVE (AFU_ORTHOLOGUE AFUA_2G00820)-RELATED"/>
    <property type="match status" value="1"/>
</dbReference>
<dbReference type="InterPro" id="IPR001087">
    <property type="entry name" value="GDSL"/>
</dbReference>
<dbReference type="PANTHER" id="PTHR43784:SF2">
    <property type="entry name" value="GDSL-LIKE LIPASE_ACYLHYDROLASE, PUTATIVE (AFU_ORTHOLOGUE AFUA_2G00820)-RELATED"/>
    <property type="match status" value="1"/>
</dbReference>
<evidence type="ECO:0000313" key="2">
    <source>
        <dbReference type="EMBL" id="PSM38084.1"/>
    </source>
</evidence>